<dbReference type="Proteomes" id="UP000295674">
    <property type="component" value="Unassembled WGS sequence"/>
</dbReference>
<reference evidence="2 3" key="1">
    <citation type="submission" date="2019-03" db="EMBL/GenBank/DDBJ databases">
        <title>Draft genome sequences of novel Actinobacteria.</title>
        <authorList>
            <person name="Sahin N."/>
            <person name="Ay H."/>
            <person name="Saygin H."/>
        </authorList>
    </citation>
    <scope>NUCLEOTIDE SEQUENCE [LARGE SCALE GENOMIC DNA]</scope>
    <source>
        <strain evidence="2 3">16K309</strain>
    </source>
</reference>
<comment type="caution">
    <text evidence="2">The sequence shown here is derived from an EMBL/GenBank/DDBJ whole genome shotgun (WGS) entry which is preliminary data.</text>
</comment>
<organism evidence="2 3">
    <name type="scientific">Saccharopolyspora terrae</name>
    <dbReference type="NCBI Taxonomy" id="2530384"/>
    <lineage>
        <taxon>Bacteria</taxon>
        <taxon>Bacillati</taxon>
        <taxon>Actinomycetota</taxon>
        <taxon>Actinomycetes</taxon>
        <taxon>Pseudonocardiales</taxon>
        <taxon>Pseudonocardiaceae</taxon>
        <taxon>Saccharopolyspora</taxon>
    </lineage>
</organism>
<sequence length="152" mass="15932">MPPRSPASAHDQPRTRPQDHRVTRHRLAFTLGIGLSLCVNIASAPELNAFSIAATACPPLALLLSVELLNQALKRNRASATDTTIHKAYEAGLAQPYPAAPAEARPASEMPGEIVDVPAARTARNTALGHSATSTEAAPEAPHVADSEVFSS</sequence>
<dbReference type="AlphaFoldDB" id="A0A4R4VA79"/>
<feature type="region of interest" description="Disordered" evidence="1">
    <location>
        <begin position="120"/>
        <end position="152"/>
    </location>
</feature>
<protein>
    <recommendedName>
        <fullName evidence="4">DUF2637 domain-containing protein</fullName>
    </recommendedName>
</protein>
<evidence type="ECO:0000313" key="2">
    <source>
        <dbReference type="EMBL" id="TDC99372.1"/>
    </source>
</evidence>
<dbReference type="OrthoDB" id="4541349at2"/>
<dbReference type="EMBL" id="SMKS01000099">
    <property type="protein sequence ID" value="TDC99372.1"/>
    <property type="molecule type" value="Genomic_DNA"/>
</dbReference>
<accession>A0A4R4VA79</accession>
<proteinExistence type="predicted"/>
<keyword evidence="3" id="KW-1185">Reference proteome</keyword>
<evidence type="ECO:0000256" key="1">
    <source>
        <dbReference type="SAM" id="MobiDB-lite"/>
    </source>
</evidence>
<gene>
    <name evidence="2" type="ORF">E1181_29560</name>
</gene>
<feature type="region of interest" description="Disordered" evidence="1">
    <location>
        <begin position="1"/>
        <end position="22"/>
    </location>
</feature>
<evidence type="ECO:0008006" key="4">
    <source>
        <dbReference type="Google" id="ProtNLM"/>
    </source>
</evidence>
<name>A0A4R4VA79_9PSEU</name>
<evidence type="ECO:0000313" key="3">
    <source>
        <dbReference type="Proteomes" id="UP000295674"/>
    </source>
</evidence>
<feature type="compositionally biased region" description="Basic and acidic residues" evidence="1">
    <location>
        <begin position="11"/>
        <end position="21"/>
    </location>
</feature>